<dbReference type="Pfam" id="PF07523">
    <property type="entry name" value="Big_3"/>
    <property type="match status" value="1"/>
</dbReference>
<dbReference type="KEGG" id="ahb:bsdtb5_33020"/>
<name>A0A7R7ENE8_9FIRM</name>
<evidence type="ECO:0000313" key="3">
    <source>
        <dbReference type="EMBL" id="BCN32007.1"/>
    </source>
</evidence>
<dbReference type="EMBL" id="AP024169">
    <property type="protein sequence ID" value="BCN32007.1"/>
    <property type="molecule type" value="Genomic_DNA"/>
</dbReference>
<evidence type="ECO:0000256" key="1">
    <source>
        <dbReference type="SAM" id="SignalP"/>
    </source>
</evidence>
<dbReference type="SUPFAM" id="SSF49265">
    <property type="entry name" value="Fibronectin type III"/>
    <property type="match status" value="2"/>
</dbReference>
<feature type="chain" id="PRO_5032417490" description="Fibronectin type-III domain-containing protein" evidence="1">
    <location>
        <begin position="30"/>
        <end position="691"/>
    </location>
</feature>
<keyword evidence="1" id="KW-0732">Signal</keyword>
<dbReference type="InterPro" id="IPR013783">
    <property type="entry name" value="Ig-like_fold"/>
</dbReference>
<evidence type="ECO:0000313" key="4">
    <source>
        <dbReference type="Proteomes" id="UP000595897"/>
    </source>
</evidence>
<dbReference type="Proteomes" id="UP000595897">
    <property type="component" value="Chromosome"/>
</dbReference>
<dbReference type="PROSITE" id="PS50853">
    <property type="entry name" value="FN3"/>
    <property type="match status" value="1"/>
</dbReference>
<dbReference type="AlphaFoldDB" id="A0A7R7ENE8"/>
<reference evidence="3 4" key="1">
    <citation type="submission" date="2020-11" db="EMBL/GenBank/DDBJ databases">
        <title>Draft genome sequencing of a Lachnospiraceae strain isolated from anoxic soil subjected to BSD treatment.</title>
        <authorList>
            <person name="Uek A."/>
            <person name="Tonouchi A."/>
        </authorList>
    </citation>
    <scope>NUCLEOTIDE SEQUENCE [LARGE SCALE GENOMIC DNA]</scope>
    <source>
        <strain evidence="3 4">TB5</strain>
    </source>
</reference>
<feature type="domain" description="Fibronectin type-III" evidence="2">
    <location>
        <begin position="202"/>
        <end position="291"/>
    </location>
</feature>
<proteinExistence type="predicted"/>
<feature type="signal peptide" evidence="1">
    <location>
        <begin position="1"/>
        <end position="29"/>
    </location>
</feature>
<protein>
    <recommendedName>
        <fullName evidence="2">Fibronectin type-III domain-containing protein</fullName>
    </recommendedName>
</protein>
<dbReference type="CDD" id="cd00063">
    <property type="entry name" value="FN3"/>
    <property type="match status" value="1"/>
</dbReference>
<gene>
    <name evidence="3" type="ORF">bsdtb5_33020</name>
</gene>
<dbReference type="Gene3D" id="2.60.40.10">
    <property type="entry name" value="Immunoglobulins"/>
    <property type="match status" value="3"/>
</dbReference>
<dbReference type="SUPFAM" id="SSF50998">
    <property type="entry name" value="Quinoprotein alcohol dehydrogenase-like"/>
    <property type="match status" value="1"/>
</dbReference>
<dbReference type="RefSeq" id="WP_271713090.1">
    <property type="nucleotide sequence ID" value="NZ_AP024169.1"/>
</dbReference>
<dbReference type="InterPro" id="IPR022038">
    <property type="entry name" value="Ig-like_bact"/>
</dbReference>
<keyword evidence="4" id="KW-1185">Reference proteome</keyword>
<accession>A0A7R7ENE8</accession>
<evidence type="ECO:0000259" key="2">
    <source>
        <dbReference type="PROSITE" id="PS50853"/>
    </source>
</evidence>
<organism evidence="3 4">
    <name type="scientific">Anaeromicropila herbilytica</name>
    <dbReference type="NCBI Taxonomy" id="2785025"/>
    <lineage>
        <taxon>Bacteria</taxon>
        <taxon>Bacillati</taxon>
        <taxon>Bacillota</taxon>
        <taxon>Clostridia</taxon>
        <taxon>Lachnospirales</taxon>
        <taxon>Lachnospiraceae</taxon>
        <taxon>Anaeromicropila</taxon>
    </lineage>
</organism>
<dbReference type="Gene3D" id="2.60.40.3630">
    <property type="match status" value="1"/>
</dbReference>
<dbReference type="SMART" id="SM00060">
    <property type="entry name" value="FN3"/>
    <property type="match status" value="3"/>
</dbReference>
<dbReference type="InterPro" id="IPR011047">
    <property type="entry name" value="Quinoprotein_ADH-like_sf"/>
</dbReference>
<sequence length="691" mass="76966">MKRNALILLILLFLIINCSGLVCSNTVKAEEINTVTQIRITQNPTKMTYLSGENFDTTGMVVEGVYADGTSSYITDYEIVDFNSNQVGLQNVTIRYQNCTTTLSVMVNPGKVTGIKSTYHDTTTITLAWNSIANVTSYEIYSKDATTGNYNLETTVNTNKATFHYTPATIHSYQIRAIVDISGTKYLGEFSNPYQTATNPEQVMNLKVVNSTTNSIELSWDMVSGATGYNIYRYNSSTKKYNKIASSLNTTYVDKKVSSGKGYTYRIKAYILNKSYQGIYSDKVQLSTNPDMVVLKGKAGDKKIRLTWAKVTGVTSYDIYMDDGVSGYTLLTTNTGNSNCKYIAEGLVTGNTYSFYAIAHRKYNGVTYDSEQSNTISVDVVEVQATNTDAKYFPTVDDFISSDAYKIPFFRKNVVYSKSFIIPGLINTKSGGFSCSSMCPQSITFAGDYLLITCYDRSFQENSVIYALDKNTKELLTTFTVPGKSHLGGITYDGTNVWITLHKGVAAIPFSQMESKIKEGITDADIEISTTINLDIIASYITYYNDKLWIGTYDELKETDMNSYSILNKDTIPELELDSTYTVPTRVQGIVFNSSGDLILSRSCQLYKGLRGYMRQLDIYKPEVSEENEIISLGECINTVEMPSMNEGVAIDGDYLYVIYESGSFDNASYKMDRVCAFELSSLNPSKAKKK</sequence>
<dbReference type="InterPro" id="IPR003961">
    <property type="entry name" value="FN3_dom"/>
</dbReference>
<dbReference type="InterPro" id="IPR036116">
    <property type="entry name" value="FN3_sf"/>
</dbReference>